<evidence type="ECO:0000256" key="3">
    <source>
        <dbReference type="ARBA" id="ARBA00004991"/>
    </source>
</evidence>
<keyword evidence="14" id="KW-0560">Oxidoreductase</keyword>
<evidence type="ECO:0000256" key="15">
    <source>
        <dbReference type="ARBA" id="ARBA00023004"/>
    </source>
</evidence>
<comment type="pathway">
    <text evidence="3">Sphingolipid metabolism.</text>
</comment>
<keyword evidence="7" id="KW-0349">Heme</keyword>
<evidence type="ECO:0000259" key="21">
    <source>
        <dbReference type="PROSITE" id="PS50255"/>
    </source>
</evidence>
<evidence type="ECO:0000256" key="10">
    <source>
        <dbReference type="ARBA" id="ARBA00022824"/>
    </source>
</evidence>
<proteinExistence type="inferred from homology"/>
<feature type="transmembrane region" description="Helical" evidence="20">
    <location>
        <begin position="355"/>
        <end position="375"/>
    </location>
</feature>
<feature type="compositionally biased region" description="Polar residues" evidence="19">
    <location>
        <begin position="209"/>
        <end position="218"/>
    </location>
</feature>
<evidence type="ECO:0000256" key="1">
    <source>
        <dbReference type="ARBA" id="ARBA00001947"/>
    </source>
</evidence>
<dbReference type="EMBL" id="KE346371">
    <property type="protein sequence ID" value="KJE96543.1"/>
    <property type="molecule type" value="Genomic_DNA"/>
</dbReference>
<evidence type="ECO:0000256" key="20">
    <source>
        <dbReference type="SAM" id="Phobius"/>
    </source>
</evidence>
<dbReference type="eggNOG" id="KOG0539">
    <property type="taxonomic scope" value="Eukaryota"/>
</dbReference>
<dbReference type="GO" id="GO:0080132">
    <property type="term" value="F:fatty acid 2-hydroxylase activity"/>
    <property type="evidence" value="ECO:0007669"/>
    <property type="project" value="InterPro"/>
</dbReference>
<keyword evidence="17 20" id="KW-0472">Membrane</keyword>
<comment type="similarity">
    <text evidence="5">Belongs to the sterol desaturase family. SCS7 subfamily.</text>
</comment>
<evidence type="ECO:0000256" key="6">
    <source>
        <dbReference type="ARBA" id="ARBA00022516"/>
    </source>
</evidence>
<dbReference type="RefSeq" id="XP_004344471.1">
    <property type="nucleotide sequence ID" value="XM_004344421.2"/>
</dbReference>
<sequence>MPPRDLSAPIAELAQQPTRVHLAPKQLPTTAPEEQQSVVSTTPPEVVATAAPLSTTKTTTTPTTNILASNLSAVRARKESKPFALPSTEPTHPNNNNQDGARASSSGMTREDVSRAWTEEGRQLVIVHHKVYNVENFLPTHPGGSAIVRKYLGTDITHLMAGRRDDLISSSGVTVEANRTEEAADNEEGNVQEHGAQNGHAKINAATHTSTPDANQAARNKPLPNATPSVGADESEEADGNARTESVAEKNAGVASTRSQVTRRVHRHSPSAYRILDCYCLGYVAGEEHMQLQRSLSVDDPELAKLEAQIDYSRGIIQQVHRLGAGYDKWVHSPIAVSLRMFDSNLLEALSRTRWYVIPLVWIPVVVALSLLSLYGGAYTLAGLRAGGENPVDQAPFPAAKWTNASGVASIAAPNTSPTTQQLMQASWNELTFQTFAFVFLGGILLWTLLEYSLHRFVFHAVPSRSAFWITFHYLMHGVHHKSPMDGDRLVFPPAPAAIVITLLYSLFVAALPLGLARALVAGALFGYVCYDLTHYFLHHGTPTSEVIADMKSYHMAHHYVNHDLGYGISSKLWDFVWGTVLDYKAILESPTTAASKAKAE</sequence>
<dbReference type="PANTHER" id="PTHR12863">
    <property type="entry name" value="FATTY ACID HYDROXYLASE"/>
    <property type="match status" value="1"/>
</dbReference>
<dbReference type="InterPro" id="IPR018506">
    <property type="entry name" value="Cyt_B5_heme-BS"/>
</dbReference>
<comment type="pathway">
    <text evidence="4">Lipid metabolism.</text>
</comment>
<reference evidence="23" key="1">
    <citation type="submission" date="2011-02" db="EMBL/GenBank/DDBJ databases">
        <title>The Genome Sequence of Capsaspora owczarzaki ATCC 30864.</title>
        <authorList>
            <person name="Russ C."/>
            <person name="Cuomo C."/>
            <person name="Burger G."/>
            <person name="Gray M.W."/>
            <person name="Holland P.W.H."/>
            <person name="King N."/>
            <person name="Lang F.B.F."/>
            <person name="Roger A.J."/>
            <person name="Ruiz-Trillo I."/>
            <person name="Young S.K."/>
            <person name="Zeng Q."/>
            <person name="Gargeya S."/>
            <person name="Alvarado L."/>
            <person name="Berlin A."/>
            <person name="Chapman S.B."/>
            <person name="Chen Z."/>
            <person name="Freedman E."/>
            <person name="Gellesch M."/>
            <person name="Goldberg J."/>
            <person name="Griggs A."/>
            <person name="Gujja S."/>
            <person name="Heilman E."/>
            <person name="Heiman D."/>
            <person name="Howarth C."/>
            <person name="Mehta T."/>
            <person name="Neiman D."/>
            <person name="Pearson M."/>
            <person name="Roberts A."/>
            <person name="Saif S."/>
            <person name="Shea T."/>
            <person name="Shenoy N."/>
            <person name="Sisk P."/>
            <person name="Stolte C."/>
            <person name="Sykes S."/>
            <person name="White J."/>
            <person name="Yandava C."/>
            <person name="Haas B."/>
            <person name="Nusbaum C."/>
            <person name="Birren B."/>
        </authorList>
    </citation>
    <scope>NUCLEOTIDE SEQUENCE</scope>
    <source>
        <strain evidence="23">ATCC 30864</strain>
    </source>
</reference>
<evidence type="ECO:0000256" key="2">
    <source>
        <dbReference type="ARBA" id="ARBA00004477"/>
    </source>
</evidence>
<evidence type="ECO:0000313" key="23">
    <source>
        <dbReference type="Proteomes" id="UP000008743"/>
    </source>
</evidence>
<dbReference type="InterPro" id="IPR006694">
    <property type="entry name" value="Fatty_acid_hydroxylase"/>
</dbReference>
<evidence type="ECO:0000256" key="8">
    <source>
        <dbReference type="ARBA" id="ARBA00022692"/>
    </source>
</evidence>
<keyword evidence="9" id="KW-0479">Metal-binding</keyword>
<feature type="region of interest" description="Disordered" evidence="19">
    <location>
        <begin position="171"/>
        <end position="195"/>
    </location>
</feature>
<protein>
    <submittedName>
        <fullName evidence="22">Ferredoxin 1-like protein</fullName>
    </submittedName>
</protein>
<dbReference type="GO" id="GO:0005789">
    <property type="term" value="C:endoplasmic reticulum membrane"/>
    <property type="evidence" value="ECO:0007669"/>
    <property type="project" value="UniProtKB-SubCell"/>
</dbReference>
<comment type="subcellular location">
    <subcellularLocation>
        <location evidence="2">Endoplasmic reticulum membrane</location>
        <topology evidence="2">Multi-pass membrane protein</topology>
    </subcellularLocation>
</comment>
<dbReference type="GO" id="GO:0006633">
    <property type="term" value="P:fatty acid biosynthetic process"/>
    <property type="evidence" value="ECO:0007669"/>
    <property type="project" value="UniProtKB-KW"/>
</dbReference>
<feature type="compositionally biased region" description="Polar residues" evidence="19">
    <location>
        <begin position="27"/>
        <end position="43"/>
    </location>
</feature>
<dbReference type="SUPFAM" id="SSF55856">
    <property type="entry name" value="Cytochrome b5-like heme/steroid binding domain"/>
    <property type="match status" value="1"/>
</dbReference>
<dbReference type="PROSITE" id="PS50255">
    <property type="entry name" value="CYTOCHROME_B5_2"/>
    <property type="match status" value="1"/>
</dbReference>
<dbReference type="InterPro" id="IPR014430">
    <property type="entry name" value="Scs7"/>
</dbReference>
<evidence type="ECO:0000256" key="4">
    <source>
        <dbReference type="ARBA" id="ARBA00005189"/>
    </source>
</evidence>
<dbReference type="STRING" id="595528.A0A0D2WVZ5"/>
<feature type="transmembrane region" description="Helical" evidence="20">
    <location>
        <begin position="431"/>
        <end position="450"/>
    </location>
</feature>
<dbReference type="PROSITE" id="PS00191">
    <property type="entry name" value="CYTOCHROME_B5_1"/>
    <property type="match status" value="1"/>
</dbReference>
<feature type="region of interest" description="Disordered" evidence="19">
    <location>
        <begin position="77"/>
        <end position="109"/>
    </location>
</feature>
<dbReference type="PANTHER" id="PTHR12863:SF1">
    <property type="entry name" value="FATTY ACID 2-HYDROXYLASE"/>
    <property type="match status" value="1"/>
</dbReference>
<feature type="domain" description="Cytochrome b5 heme-binding" evidence="21">
    <location>
        <begin position="105"/>
        <end position="157"/>
    </location>
</feature>
<evidence type="ECO:0000313" key="22">
    <source>
        <dbReference type="EMBL" id="KJE96543.1"/>
    </source>
</evidence>
<dbReference type="PhylomeDB" id="A0A0D2WVZ5"/>
<keyword evidence="23" id="KW-1185">Reference proteome</keyword>
<name>A0A0D2WVZ5_CAPO3</name>
<dbReference type="Gene3D" id="3.10.120.10">
    <property type="entry name" value="Cytochrome b5-like heme/steroid binding domain"/>
    <property type="match status" value="1"/>
</dbReference>
<evidence type="ECO:0000256" key="5">
    <source>
        <dbReference type="ARBA" id="ARBA00005747"/>
    </source>
</evidence>
<evidence type="ECO:0000256" key="11">
    <source>
        <dbReference type="ARBA" id="ARBA00022832"/>
    </source>
</evidence>
<dbReference type="GO" id="GO:0020037">
    <property type="term" value="F:heme binding"/>
    <property type="evidence" value="ECO:0007669"/>
    <property type="project" value="InterPro"/>
</dbReference>
<evidence type="ECO:0000256" key="18">
    <source>
        <dbReference type="ARBA" id="ARBA00023160"/>
    </source>
</evidence>
<comment type="cofactor">
    <cofactor evidence="1">
        <name>Zn(2+)</name>
        <dbReference type="ChEBI" id="CHEBI:29105"/>
    </cofactor>
</comment>
<keyword evidence="16" id="KW-0443">Lipid metabolism</keyword>
<keyword evidence="6" id="KW-0444">Lipid biosynthesis</keyword>
<keyword evidence="15" id="KW-0408">Iron</keyword>
<gene>
    <name evidence="22" type="ORF">CAOG_006850</name>
</gene>
<feature type="region of interest" description="Disordered" evidence="19">
    <location>
        <begin position="209"/>
        <end position="266"/>
    </location>
</feature>
<evidence type="ECO:0000256" key="12">
    <source>
        <dbReference type="ARBA" id="ARBA00022833"/>
    </source>
</evidence>
<evidence type="ECO:0000256" key="9">
    <source>
        <dbReference type="ARBA" id="ARBA00022723"/>
    </source>
</evidence>
<evidence type="ECO:0000256" key="14">
    <source>
        <dbReference type="ARBA" id="ARBA00023002"/>
    </source>
</evidence>
<dbReference type="GO" id="GO:0005506">
    <property type="term" value="F:iron ion binding"/>
    <property type="evidence" value="ECO:0007669"/>
    <property type="project" value="InterPro"/>
</dbReference>
<dbReference type="AlphaFoldDB" id="A0A0D2WVZ5"/>
<evidence type="ECO:0000256" key="13">
    <source>
        <dbReference type="ARBA" id="ARBA00022989"/>
    </source>
</evidence>
<feature type="region of interest" description="Disordered" evidence="19">
    <location>
        <begin position="1"/>
        <end position="50"/>
    </location>
</feature>
<dbReference type="OMA" id="THLMAGR"/>
<feature type="compositionally biased region" description="Polar residues" evidence="19">
    <location>
        <begin position="88"/>
        <end position="108"/>
    </location>
</feature>
<keyword evidence="10" id="KW-0256">Endoplasmic reticulum</keyword>
<dbReference type="InParanoid" id="A0A0D2WVZ5"/>
<dbReference type="Pfam" id="PF04116">
    <property type="entry name" value="FA_hydroxylase"/>
    <property type="match status" value="1"/>
</dbReference>
<dbReference type="Proteomes" id="UP000008743">
    <property type="component" value="Unassembled WGS sequence"/>
</dbReference>
<keyword evidence="13 20" id="KW-1133">Transmembrane helix</keyword>
<evidence type="ECO:0000256" key="19">
    <source>
        <dbReference type="SAM" id="MobiDB-lite"/>
    </source>
</evidence>
<dbReference type="SMART" id="SM01117">
    <property type="entry name" value="Cyt-b5"/>
    <property type="match status" value="1"/>
</dbReference>
<feature type="transmembrane region" description="Helical" evidence="20">
    <location>
        <begin position="495"/>
        <end position="516"/>
    </location>
</feature>
<organism evidence="22 23">
    <name type="scientific">Capsaspora owczarzaki (strain ATCC 30864)</name>
    <dbReference type="NCBI Taxonomy" id="595528"/>
    <lineage>
        <taxon>Eukaryota</taxon>
        <taxon>Filasterea</taxon>
        <taxon>Capsaspora</taxon>
    </lineage>
</organism>
<dbReference type="Pfam" id="PF00173">
    <property type="entry name" value="Cyt-b5"/>
    <property type="match status" value="1"/>
</dbReference>
<accession>A0A0D2WVZ5</accession>
<keyword evidence="12" id="KW-0862">Zinc</keyword>
<keyword evidence="18" id="KW-0275">Fatty acid biosynthesis</keyword>
<keyword evidence="8 20" id="KW-0812">Transmembrane</keyword>
<evidence type="ECO:0000256" key="7">
    <source>
        <dbReference type="ARBA" id="ARBA00022617"/>
    </source>
</evidence>
<evidence type="ECO:0000256" key="17">
    <source>
        <dbReference type="ARBA" id="ARBA00023136"/>
    </source>
</evidence>
<keyword evidence="11" id="KW-0276">Fatty acid metabolism</keyword>
<dbReference type="OrthoDB" id="260519at2759"/>
<evidence type="ECO:0000256" key="16">
    <source>
        <dbReference type="ARBA" id="ARBA00023098"/>
    </source>
</evidence>
<dbReference type="InterPro" id="IPR001199">
    <property type="entry name" value="Cyt_B5-like_heme/steroid-bd"/>
</dbReference>
<dbReference type="InterPro" id="IPR036400">
    <property type="entry name" value="Cyt_B5-like_heme/steroid_sf"/>
</dbReference>